<evidence type="ECO:0000313" key="1">
    <source>
        <dbReference type="EMBL" id="PPJ69396.1"/>
    </source>
</evidence>
<gene>
    <name evidence="1" type="ORF">CV019_14000</name>
</gene>
<dbReference type="RefSeq" id="WP_033080005.1">
    <property type="nucleotide sequence ID" value="NZ_CAXOHY010000002.1"/>
</dbReference>
<dbReference type="Proteomes" id="UP000238153">
    <property type="component" value="Unassembled WGS sequence"/>
</dbReference>
<evidence type="ECO:0000313" key="2">
    <source>
        <dbReference type="Proteomes" id="UP000238153"/>
    </source>
</evidence>
<sequence>MTQTYERNEGGLSDEEYMQLIRIRAAHERALRNERRQQRINHRIRCEQLLKEYRVSSKWFRYLVENDIFPKVRR</sequence>
<protein>
    <submittedName>
        <fullName evidence="1">Uncharacterized protein</fullName>
    </submittedName>
</protein>
<accession>A0A7Z1N074</accession>
<organism evidence="1 2">
    <name type="scientific">Staphylococcus haemolyticus</name>
    <dbReference type="NCBI Taxonomy" id="1283"/>
    <lineage>
        <taxon>Bacteria</taxon>
        <taxon>Bacillati</taxon>
        <taxon>Bacillota</taxon>
        <taxon>Bacilli</taxon>
        <taxon>Bacillales</taxon>
        <taxon>Staphylococcaceae</taxon>
        <taxon>Staphylococcus</taxon>
    </lineage>
</organism>
<dbReference type="EMBL" id="PGWX01000550">
    <property type="protein sequence ID" value="PPJ69396.1"/>
    <property type="molecule type" value="Genomic_DNA"/>
</dbReference>
<dbReference type="AlphaFoldDB" id="A0A7Z1N074"/>
<comment type="caution">
    <text evidence="1">The sequence shown here is derived from an EMBL/GenBank/DDBJ whole genome shotgun (WGS) entry which is preliminary data.</text>
</comment>
<proteinExistence type="predicted"/>
<reference evidence="1 2" key="1">
    <citation type="submission" date="2017-11" db="EMBL/GenBank/DDBJ databases">
        <authorList>
            <person name="Founou R.C."/>
            <person name="Founou L."/>
            <person name="Allam M."/>
            <person name="Ismail A."/>
            <person name="Essack S.Y."/>
        </authorList>
    </citation>
    <scope>NUCLEOTIDE SEQUENCE [LARGE SCALE GENOMIC DNA]</scope>
    <source>
        <strain evidence="1 2">G811N2B1</strain>
    </source>
</reference>
<name>A0A7Z1N074_STAHA</name>